<dbReference type="EMBL" id="HACA01020347">
    <property type="protein sequence ID" value="CDW37708.1"/>
    <property type="molecule type" value="Transcribed_RNA"/>
</dbReference>
<accession>A0A0K2UHL4</accession>
<evidence type="ECO:0000313" key="1">
    <source>
        <dbReference type="EMBL" id="CDW37708.1"/>
    </source>
</evidence>
<organism evidence="1">
    <name type="scientific">Lepeophtheirus salmonis</name>
    <name type="common">Salmon louse</name>
    <name type="synonym">Caligus salmonis</name>
    <dbReference type="NCBI Taxonomy" id="72036"/>
    <lineage>
        <taxon>Eukaryota</taxon>
        <taxon>Metazoa</taxon>
        <taxon>Ecdysozoa</taxon>
        <taxon>Arthropoda</taxon>
        <taxon>Crustacea</taxon>
        <taxon>Multicrustacea</taxon>
        <taxon>Hexanauplia</taxon>
        <taxon>Copepoda</taxon>
        <taxon>Siphonostomatoida</taxon>
        <taxon>Caligidae</taxon>
        <taxon>Lepeophtheirus</taxon>
    </lineage>
</organism>
<sequence>MRCCIPQEIIKKMRSCVPFPSLDPFITLYIFNTTSIDRSSLREDNLLY</sequence>
<dbReference type="AlphaFoldDB" id="A0A0K2UHL4"/>
<protein>
    <submittedName>
        <fullName evidence="1">Uncharacterized protein</fullName>
    </submittedName>
</protein>
<proteinExistence type="predicted"/>
<reference evidence="1" key="1">
    <citation type="submission" date="2014-05" db="EMBL/GenBank/DDBJ databases">
        <authorList>
            <person name="Chronopoulou M."/>
        </authorList>
    </citation>
    <scope>NUCLEOTIDE SEQUENCE</scope>
    <source>
        <tissue evidence="1">Whole organism</tissue>
    </source>
</reference>
<name>A0A0K2UHL4_LEPSM</name>